<evidence type="ECO:0000256" key="1">
    <source>
        <dbReference type="ARBA" id="ARBA00023186"/>
    </source>
</evidence>
<dbReference type="InterPro" id="IPR024586">
    <property type="entry name" value="DnaJ-like_C11_C"/>
</dbReference>
<dbReference type="Pfam" id="PF11875">
    <property type="entry name" value="DnaJ-like_C11_C"/>
    <property type="match status" value="1"/>
</dbReference>
<dbReference type="GO" id="GO:0005739">
    <property type="term" value="C:mitochondrion"/>
    <property type="evidence" value="ECO:0007669"/>
    <property type="project" value="GOC"/>
</dbReference>
<dbReference type="AlphaFoldDB" id="A0A7R9ZSE1"/>
<dbReference type="EMBL" id="HBEF01023272">
    <property type="protein sequence ID" value="CAD8342269.1"/>
    <property type="molecule type" value="Transcribed_RNA"/>
</dbReference>
<proteinExistence type="predicted"/>
<keyword evidence="1" id="KW-0143">Chaperone</keyword>
<feature type="compositionally biased region" description="Acidic residues" evidence="2">
    <location>
        <begin position="118"/>
        <end position="129"/>
    </location>
</feature>
<dbReference type="InterPro" id="IPR052243">
    <property type="entry name" value="Mito_inner_membrane_organizer"/>
</dbReference>
<dbReference type="PANTHER" id="PTHR44157:SF1">
    <property type="entry name" value="DNAJ HOMOLOG SUBFAMILY C MEMBER 11"/>
    <property type="match status" value="1"/>
</dbReference>
<gene>
    <name evidence="4" type="ORF">CAUS1442_LOCUS14404</name>
</gene>
<name>A0A7R9ZSE1_9STRA</name>
<accession>A0A7R9ZSE1</accession>
<evidence type="ECO:0000256" key="2">
    <source>
        <dbReference type="SAM" id="MobiDB-lite"/>
    </source>
</evidence>
<feature type="region of interest" description="Disordered" evidence="2">
    <location>
        <begin position="118"/>
        <end position="140"/>
    </location>
</feature>
<evidence type="ECO:0000259" key="3">
    <source>
        <dbReference type="Pfam" id="PF11875"/>
    </source>
</evidence>
<dbReference type="GO" id="GO:0042407">
    <property type="term" value="P:cristae formation"/>
    <property type="evidence" value="ECO:0007669"/>
    <property type="project" value="TreeGrafter"/>
</dbReference>
<sequence>MQRELMVRQAERKMKQEIKSNGLIVQKATYAVPAGGNGGNPKSLDVTVQLQFWVNKSTLTLSASSKKDLLGFYDITAAEDDSVDEEARKVDAAAPPHRGDATADSLWWQLAWQSLWEDNDDTADPDDSMEQTKKPSSMPELLIDYTYKGKPMHVRVQDNEALQLP</sequence>
<protein>
    <recommendedName>
        <fullName evidence="3">DnaJ-like protein C11 C-terminal domain-containing protein</fullName>
    </recommendedName>
</protein>
<organism evidence="4">
    <name type="scientific">Craspedostauros australis</name>
    <dbReference type="NCBI Taxonomy" id="1486917"/>
    <lineage>
        <taxon>Eukaryota</taxon>
        <taxon>Sar</taxon>
        <taxon>Stramenopiles</taxon>
        <taxon>Ochrophyta</taxon>
        <taxon>Bacillariophyta</taxon>
        <taxon>Bacillariophyceae</taxon>
        <taxon>Bacillariophycidae</taxon>
        <taxon>Naviculales</taxon>
        <taxon>Naviculaceae</taxon>
        <taxon>Craspedostauros</taxon>
    </lineage>
</organism>
<reference evidence="4" key="1">
    <citation type="submission" date="2021-01" db="EMBL/GenBank/DDBJ databases">
        <authorList>
            <person name="Corre E."/>
            <person name="Pelletier E."/>
            <person name="Niang G."/>
            <person name="Scheremetjew M."/>
            <person name="Finn R."/>
            <person name="Kale V."/>
            <person name="Holt S."/>
            <person name="Cochrane G."/>
            <person name="Meng A."/>
            <person name="Brown T."/>
            <person name="Cohen L."/>
        </authorList>
    </citation>
    <scope>NUCLEOTIDE SEQUENCE</scope>
    <source>
        <strain evidence="4">CCMP3328</strain>
    </source>
</reference>
<feature type="domain" description="DnaJ-like protein C11 C-terminal" evidence="3">
    <location>
        <begin position="3"/>
        <end position="80"/>
    </location>
</feature>
<dbReference type="PANTHER" id="PTHR44157">
    <property type="entry name" value="DNAJ HOMOLOG SUBFAMILY C MEMBER 11"/>
    <property type="match status" value="1"/>
</dbReference>
<evidence type="ECO:0000313" key="4">
    <source>
        <dbReference type="EMBL" id="CAD8342269.1"/>
    </source>
</evidence>